<dbReference type="AlphaFoldDB" id="A0A7J7KQW5"/>
<gene>
    <name evidence="2" type="ORF">EB796_001126</name>
</gene>
<proteinExistence type="predicted"/>
<evidence type="ECO:0000256" key="1">
    <source>
        <dbReference type="SAM" id="Phobius"/>
    </source>
</evidence>
<accession>A0A7J7KQW5</accession>
<protein>
    <submittedName>
        <fullName evidence="2">Uncharacterized protein</fullName>
    </submittedName>
</protein>
<evidence type="ECO:0000313" key="3">
    <source>
        <dbReference type="Proteomes" id="UP000593567"/>
    </source>
</evidence>
<dbReference type="Proteomes" id="UP000593567">
    <property type="component" value="Unassembled WGS sequence"/>
</dbReference>
<name>A0A7J7KQW5_BUGNE</name>
<sequence length="206" mass="22529">MNNTVIADLKELTKLLIADKISDTHQAAATPNTTSEKWLFSFTLSFVVAISALFLLITISILGIVLCAIRRTSRGGFQPLISKTNSNDLELSQVHDGGDGMSVSSCDRTDSFTSTAITCQYCGKVATNGLDSPNKGQKSLNRVQKSQTTFASAIKNKMKKSFTAGSLRTHFVSPRNMNTKLIGKRYHSYSNLLTTQTNHEVSEDEL</sequence>
<keyword evidence="1" id="KW-1133">Transmembrane helix</keyword>
<feature type="transmembrane region" description="Helical" evidence="1">
    <location>
        <begin position="38"/>
        <end position="69"/>
    </location>
</feature>
<dbReference type="EMBL" id="VXIV02000128">
    <property type="protein sequence ID" value="KAF6040571.1"/>
    <property type="molecule type" value="Genomic_DNA"/>
</dbReference>
<keyword evidence="1" id="KW-0472">Membrane</keyword>
<comment type="caution">
    <text evidence="2">The sequence shown here is derived from an EMBL/GenBank/DDBJ whole genome shotgun (WGS) entry which is preliminary data.</text>
</comment>
<keyword evidence="3" id="KW-1185">Reference proteome</keyword>
<evidence type="ECO:0000313" key="2">
    <source>
        <dbReference type="EMBL" id="KAF6040571.1"/>
    </source>
</evidence>
<keyword evidence="1" id="KW-0812">Transmembrane</keyword>
<reference evidence="2" key="1">
    <citation type="submission" date="2020-06" db="EMBL/GenBank/DDBJ databases">
        <title>Draft genome of Bugula neritina, a colonial animal packing powerful symbionts and potential medicines.</title>
        <authorList>
            <person name="Rayko M."/>
        </authorList>
    </citation>
    <scope>NUCLEOTIDE SEQUENCE [LARGE SCALE GENOMIC DNA]</scope>
    <source>
        <strain evidence="2">Kwan_BN1</strain>
    </source>
</reference>
<organism evidence="2 3">
    <name type="scientific">Bugula neritina</name>
    <name type="common">Brown bryozoan</name>
    <name type="synonym">Sertularia neritina</name>
    <dbReference type="NCBI Taxonomy" id="10212"/>
    <lineage>
        <taxon>Eukaryota</taxon>
        <taxon>Metazoa</taxon>
        <taxon>Spiralia</taxon>
        <taxon>Lophotrochozoa</taxon>
        <taxon>Bryozoa</taxon>
        <taxon>Gymnolaemata</taxon>
        <taxon>Cheilostomatida</taxon>
        <taxon>Flustrina</taxon>
        <taxon>Buguloidea</taxon>
        <taxon>Bugulidae</taxon>
        <taxon>Bugula</taxon>
    </lineage>
</organism>